<dbReference type="RefSeq" id="WP_262066632.1">
    <property type="nucleotide sequence ID" value="NZ_JAMXOD010000014.1"/>
</dbReference>
<dbReference type="Proteomes" id="UP001523566">
    <property type="component" value="Unassembled WGS sequence"/>
</dbReference>
<comment type="caution">
    <text evidence="2">The sequence shown here is derived from an EMBL/GenBank/DDBJ whole genome shotgun (WGS) entry which is preliminary data.</text>
</comment>
<dbReference type="NCBIfam" id="NF033559">
    <property type="entry name" value="transpos_IS1634"/>
    <property type="match status" value="1"/>
</dbReference>
<accession>A0ABT1EB48</accession>
<reference evidence="2 3" key="1">
    <citation type="journal article" date="2022" name="Genome Biol. Evol.">
        <title>Host diet, physiology and behaviors set the stage for Lachnospiraceae cladogenesis.</title>
        <authorList>
            <person name="Vera-Ponce De Leon A."/>
            <person name="Schneider M."/>
            <person name="Jahnes B.C."/>
            <person name="Sadowski V."/>
            <person name="Camuy-Velez L.A."/>
            <person name="Duan J."/>
            <person name="Sabree Z.L."/>
        </authorList>
    </citation>
    <scope>NUCLEOTIDE SEQUENCE [LARGE SCALE GENOMIC DNA]</scope>
    <source>
        <strain evidence="2 3">PAL113</strain>
    </source>
</reference>
<dbReference type="InterPro" id="IPR012337">
    <property type="entry name" value="RNaseH-like_sf"/>
</dbReference>
<dbReference type="Pfam" id="PF01609">
    <property type="entry name" value="DDE_Tnp_1"/>
    <property type="match status" value="1"/>
</dbReference>
<evidence type="ECO:0000313" key="3">
    <source>
        <dbReference type="Proteomes" id="UP001523566"/>
    </source>
</evidence>
<keyword evidence="3" id="KW-1185">Reference proteome</keyword>
<sequence>MRLGYSRSKYSISYYAQKTIYVDGKNKSLIVTRFGSEKYICETYGVKDAKAWAQHQVDLMNQAEKEESGEILIDLSPSKDLALNQQRLYNGGYLFLQDVYYSLGLDKICRAISKKHNFEFNLNSIFSRLIYTRILYPSSKQGTYRDSAKFIEQPDFDLHQVYRALSVIAEESDYIQSTLYKNTLKLSPRKTGIIYYDCTNFYFETEQAEDDKQYGLSKEGRALPIVGMGLFMDAEGIPLSFSIYPGNHNEQPTMIPLEEKLLTDFGMSKFVVCTDAGLSSLSNRKFNDYSGEDGSRSFVTTQSIKKLKGFLKEWALDSKGWYLSGQGVHITYNISELDEVNDKDKVFYKSRWIKENGLEQQLIVSYSIKYKNYQRKIRNNQIERALKAIEKGASGIDHKRPTDCKRFIKVDRATKNGEIADQSTYYLDKEAIRNEELYDGFYAVCTNLEEKAGAVVKINQRRWEIEECFRIMKSEFEARPVYLQRKERITAHFITCFIALIVYRYTEKRLGESFTCKRIIECLKDMDFVKHEGKGYEPVYTRTELTDELHKEFGFTTSKEIIPIMKMKNICAQTKK</sequence>
<dbReference type="InterPro" id="IPR047654">
    <property type="entry name" value="IS1634_transpos"/>
</dbReference>
<dbReference type="SUPFAM" id="SSF53098">
    <property type="entry name" value="Ribonuclease H-like"/>
    <property type="match status" value="1"/>
</dbReference>
<dbReference type="PANTHER" id="PTHR34614">
    <property type="match status" value="1"/>
</dbReference>
<dbReference type="PANTHER" id="PTHR34614:SF2">
    <property type="entry name" value="TRANSPOSASE IS4-LIKE DOMAIN-CONTAINING PROTEIN"/>
    <property type="match status" value="1"/>
</dbReference>
<dbReference type="InterPro" id="IPR002559">
    <property type="entry name" value="Transposase_11"/>
</dbReference>
<evidence type="ECO:0000259" key="1">
    <source>
        <dbReference type="Pfam" id="PF01609"/>
    </source>
</evidence>
<feature type="domain" description="Transposase IS4-like" evidence="1">
    <location>
        <begin position="366"/>
        <end position="500"/>
    </location>
</feature>
<protein>
    <submittedName>
        <fullName evidence="2">IS1634 family transposase</fullName>
    </submittedName>
</protein>
<organism evidence="2 3">
    <name type="scientific">Aequitasia blattaphilus</name>
    <dbReference type="NCBI Taxonomy" id="2949332"/>
    <lineage>
        <taxon>Bacteria</taxon>
        <taxon>Bacillati</taxon>
        <taxon>Bacillota</taxon>
        <taxon>Clostridia</taxon>
        <taxon>Lachnospirales</taxon>
        <taxon>Lachnospiraceae</taxon>
        <taxon>Aequitasia</taxon>
    </lineage>
</organism>
<evidence type="ECO:0000313" key="2">
    <source>
        <dbReference type="EMBL" id="MCP1102849.1"/>
    </source>
</evidence>
<proteinExistence type="predicted"/>
<dbReference type="EMBL" id="JAMZFW010000014">
    <property type="protein sequence ID" value="MCP1102849.1"/>
    <property type="molecule type" value="Genomic_DNA"/>
</dbReference>
<gene>
    <name evidence="2" type="ORF">NK125_10515</name>
</gene>
<name>A0ABT1EB48_9FIRM</name>